<comment type="caution">
    <text evidence="4">The sequence shown here is derived from an EMBL/GenBank/DDBJ whole genome shotgun (WGS) entry which is preliminary data.</text>
</comment>
<sequence>MRLFIAVDPPEDVLDEVQAAVAGVRRNGDGLRWSGRRDWHITLHFLGEVGERRRPGLEAAFAAEAARHGAPHIAVRGAGTFPGDDTRAVVLWAGVEGGTAALGRLAGGLRRTARRCGERVERRPYVPHLTLARSRTPVDLADTRTALAGLATPFWHVEEIHLMESRPGAGEDRYRTVATWPLGPNWPGLHTRPRHSATPGSTSP</sequence>
<dbReference type="InterPro" id="IPR004175">
    <property type="entry name" value="RNA_CPDase"/>
</dbReference>
<dbReference type="SUPFAM" id="SSF55144">
    <property type="entry name" value="LigT-like"/>
    <property type="match status" value="1"/>
</dbReference>
<dbReference type="Pfam" id="PF13563">
    <property type="entry name" value="2_5_RNA_ligase2"/>
    <property type="match status" value="1"/>
</dbReference>
<feature type="short sequence motif" description="HXTX 2" evidence="2">
    <location>
        <begin position="128"/>
        <end position="131"/>
    </location>
</feature>
<dbReference type="PANTHER" id="PTHR35561:SF1">
    <property type="entry name" value="RNA 2',3'-CYCLIC PHOSPHODIESTERASE"/>
    <property type="match status" value="1"/>
</dbReference>
<organism evidence="4 5">
    <name type="scientific">Nocardiopsis composta</name>
    <dbReference type="NCBI Taxonomy" id="157465"/>
    <lineage>
        <taxon>Bacteria</taxon>
        <taxon>Bacillati</taxon>
        <taxon>Actinomycetota</taxon>
        <taxon>Actinomycetes</taxon>
        <taxon>Streptosporangiales</taxon>
        <taxon>Nocardiopsidaceae</taxon>
        <taxon>Nocardiopsis</taxon>
    </lineage>
</organism>
<accession>A0A7W8QPJ3</accession>
<dbReference type="Proteomes" id="UP000572635">
    <property type="component" value="Unassembled WGS sequence"/>
</dbReference>
<proteinExistence type="inferred from homology"/>
<keyword evidence="4" id="KW-0436">Ligase</keyword>
<dbReference type="EC" id="3.1.4.58" evidence="2"/>
<comment type="similarity">
    <text evidence="2">Belongs to the 2H phosphoesterase superfamily. ThpR family.</text>
</comment>
<dbReference type="AlphaFoldDB" id="A0A7W8QPJ3"/>
<feature type="active site" description="Proton acceptor" evidence="2">
    <location>
        <position position="128"/>
    </location>
</feature>
<evidence type="ECO:0000313" key="4">
    <source>
        <dbReference type="EMBL" id="MBB5434242.1"/>
    </source>
</evidence>
<comment type="function">
    <text evidence="2">Hydrolyzes RNA 2',3'-cyclic phosphodiester to an RNA 2'-phosphomonoester.</text>
</comment>
<dbReference type="GO" id="GO:0008664">
    <property type="term" value="F:RNA 2',3'-cyclic 3'-phosphodiesterase activity"/>
    <property type="evidence" value="ECO:0007669"/>
    <property type="project" value="UniProtKB-EC"/>
</dbReference>
<gene>
    <name evidence="4" type="ORF">HDA36_004326</name>
</gene>
<keyword evidence="5" id="KW-1185">Reference proteome</keyword>
<dbReference type="GO" id="GO:0016874">
    <property type="term" value="F:ligase activity"/>
    <property type="evidence" value="ECO:0007669"/>
    <property type="project" value="UniProtKB-KW"/>
</dbReference>
<feature type="region of interest" description="Disordered" evidence="3">
    <location>
        <begin position="185"/>
        <end position="204"/>
    </location>
</feature>
<dbReference type="RefSeq" id="WP_184394708.1">
    <property type="nucleotide sequence ID" value="NZ_JACHDB010000001.1"/>
</dbReference>
<dbReference type="Gene3D" id="3.90.1140.10">
    <property type="entry name" value="Cyclic phosphodiesterase"/>
    <property type="match status" value="1"/>
</dbReference>
<protein>
    <recommendedName>
        <fullName evidence="2">RNA 2',3'-cyclic phosphodiesterase</fullName>
        <shortName evidence="2">RNA 2',3'-CPDase</shortName>
        <ecNumber evidence="2">3.1.4.58</ecNumber>
    </recommendedName>
</protein>
<name>A0A7W8QPJ3_9ACTN</name>
<dbReference type="GO" id="GO:0004113">
    <property type="term" value="F:2',3'-cyclic-nucleotide 3'-phosphodiesterase activity"/>
    <property type="evidence" value="ECO:0007669"/>
    <property type="project" value="InterPro"/>
</dbReference>
<dbReference type="HAMAP" id="MF_01940">
    <property type="entry name" value="RNA_CPDase"/>
    <property type="match status" value="1"/>
</dbReference>
<reference evidence="4 5" key="1">
    <citation type="submission" date="2020-08" db="EMBL/GenBank/DDBJ databases">
        <title>Sequencing the genomes of 1000 actinobacteria strains.</title>
        <authorList>
            <person name="Klenk H.-P."/>
        </authorList>
    </citation>
    <scope>NUCLEOTIDE SEQUENCE [LARGE SCALE GENOMIC DNA]</scope>
    <source>
        <strain evidence="4 5">DSM 44551</strain>
    </source>
</reference>
<evidence type="ECO:0000256" key="1">
    <source>
        <dbReference type="ARBA" id="ARBA00022801"/>
    </source>
</evidence>
<evidence type="ECO:0000313" key="5">
    <source>
        <dbReference type="Proteomes" id="UP000572635"/>
    </source>
</evidence>
<feature type="active site" description="Proton donor" evidence="2">
    <location>
        <position position="40"/>
    </location>
</feature>
<dbReference type="PANTHER" id="PTHR35561">
    <property type="entry name" value="RNA 2',3'-CYCLIC PHOSPHODIESTERASE"/>
    <property type="match status" value="1"/>
</dbReference>
<dbReference type="InterPro" id="IPR009097">
    <property type="entry name" value="Cyclic_Pdiesterase"/>
</dbReference>
<evidence type="ECO:0000256" key="2">
    <source>
        <dbReference type="HAMAP-Rule" id="MF_01940"/>
    </source>
</evidence>
<comment type="catalytic activity">
    <reaction evidence="2">
        <text>a 3'-end 2',3'-cyclophospho-ribonucleotide-RNA + H2O = a 3'-end 2'-phospho-ribonucleotide-RNA + H(+)</text>
        <dbReference type="Rhea" id="RHEA:11828"/>
        <dbReference type="Rhea" id="RHEA-COMP:10464"/>
        <dbReference type="Rhea" id="RHEA-COMP:17353"/>
        <dbReference type="ChEBI" id="CHEBI:15377"/>
        <dbReference type="ChEBI" id="CHEBI:15378"/>
        <dbReference type="ChEBI" id="CHEBI:83064"/>
        <dbReference type="ChEBI" id="CHEBI:173113"/>
        <dbReference type="EC" id="3.1.4.58"/>
    </reaction>
</comment>
<dbReference type="NCBIfam" id="TIGR02258">
    <property type="entry name" value="2_5_ligase"/>
    <property type="match status" value="1"/>
</dbReference>
<evidence type="ECO:0000256" key="3">
    <source>
        <dbReference type="SAM" id="MobiDB-lite"/>
    </source>
</evidence>
<feature type="short sequence motif" description="HXTX 1" evidence="2">
    <location>
        <begin position="40"/>
        <end position="43"/>
    </location>
</feature>
<keyword evidence="1 2" id="KW-0378">Hydrolase</keyword>
<dbReference type="EMBL" id="JACHDB010000001">
    <property type="protein sequence ID" value="MBB5434242.1"/>
    <property type="molecule type" value="Genomic_DNA"/>
</dbReference>